<evidence type="ECO:0000313" key="2">
    <source>
        <dbReference type="Proteomes" id="UP001596066"/>
    </source>
</evidence>
<name>A0ABW0VDJ1_9ACTN</name>
<dbReference type="RefSeq" id="WP_346140767.1">
    <property type="nucleotide sequence ID" value="NZ_BAAAUA010000002.1"/>
</dbReference>
<proteinExistence type="predicted"/>
<sequence>MLPALRESGSYARGAEAGGAVVVAPGDSLGTALMVERRGGYCLGLDGGNPFTSPC</sequence>
<protein>
    <submittedName>
        <fullName evidence="1">Uncharacterized protein</fullName>
    </submittedName>
</protein>
<keyword evidence="2" id="KW-1185">Reference proteome</keyword>
<gene>
    <name evidence="1" type="ORF">ACFPZF_19710</name>
</gene>
<organism evidence="1 2">
    <name type="scientific">Kitasatospora cinereorecta</name>
    <dbReference type="NCBI Taxonomy" id="285560"/>
    <lineage>
        <taxon>Bacteria</taxon>
        <taxon>Bacillati</taxon>
        <taxon>Actinomycetota</taxon>
        <taxon>Actinomycetes</taxon>
        <taxon>Kitasatosporales</taxon>
        <taxon>Streptomycetaceae</taxon>
        <taxon>Kitasatospora</taxon>
    </lineage>
</organism>
<reference evidence="2" key="1">
    <citation type="journal article" date="2019" name="Int. J. Syst. Evol. Microbiol.">
        <title>The Global Catalogue of Microorganisms (GCM) 10K type strain sequencing project: providing services to taxonomists for standard genome sequencing and annotation.</title>
        <authorList>
            <consortium name="The Broad Institute Genomics Platform"/>
            <consortium name="The Broad Institute Genome Sequencing Center for Infectious Disease"/>
            <person name="Wu L."/>
            <person name="Ma J."/>
        </authorList>
    </citation>
    <scope>NUCLEOTIDE SEQUENCE [LARGE SCALE GENOMIC DNA]</scope>
    <source>
        <strain evidence="2">CGMCC 4.1622</strain>
    </source>
</reference>
<dbReference type="Proteomes" id="UP001596066">
    <property type="component" value="Unassembled WGS sequence"/>
</dbReference>
<comment type="caution">
    <text evidence="1">The sequence shown here is derived from an EMBL/GenBank/DDBJ whole genome shotgun (WGS) entry which is preliminary data.</text>
</comment>
<dbReference type="EMBL" id="JBHSOC010000034">
    <property type="protein sequence ID" value="MFC5643578.1"/>
    <property type="molecule type" value="Genomic_DNA"/>
</dbReference>
<evidence type="ECO:0000313" key="1">
    <source>
        <dbReference type="EMBL" id="MFC5643578.1"/>
    </source>
</evidence>
<accession>A0ABW0VDJ1</accession>